<sequence>MKRIILILISCLSFASVQGQTYVYHEGRETVAHVLALNFESNFDLSVSVLRDVKRPFDPDDVVMAVGLSSFKTVCEQPNIPNVIAVFVGEEEFYSAAESCIGQASAVFSGAPVALRLQVLNSFWEGRSPIAFIYSKALPVQTEVIRVEAERLGREVNFVAVEEGRAASLRSLSSALEESDLVMSVYDSELFDSQFSKDAIRLMFQKKKLFSAHSLQLVKAGALFALYSSTSRKLEAVADQLQSFEQSSRLLPPAYPAGLQVVFNPYLIRMYGLVLPTDAFLLSEFGVCPESGCEEPLY</sequence>
<evidence type="ECO:0000313" key="3">
    <source>
        <dbReference type="Proteomes" id="UP001597059"/>
    </source>
</evidence>
<evidence type="ECO:0000256" key="1">
    <source>
        <dbReference type="SAM" id="SignalP"/>
    </source>
</evidence>
<dbReference type="EMBL" id="JBHTMN010000018">
    <property type="protein sequence ID" value="MFD1384738.1"/>
    <property type="molecule type" value="Genomic_DNA"/>
</dbReference>
<proteinExistence type="predicted"/>
<name>A0ABW4B5G1_9GAMM</name>
<gene>
    <name evidence="2" type="ORF">ACFQ45_15325</name>
</gene>
<feature type="chain" id="PRO_5045300318" description="ABC transporter substrate-binding protein" evidence="1">
    <location>
        <begin position="20"/>
        <end position="298"/>
    </location>
</feature>
<dbReference type="RefSeq" id="WP_377369247.1">
    <property type="nucleotide sequence ID" value="NZ_JBHTMN010000018.1"/>
</dbReference>
<keyword evidence="3" id="KW-1185">Reference proteome</keyword>
<accession>A0ABW4B5G1</accession>
<dbReference type="Proteomes" id="UP001597059">
    <property type="component" value="Unassembled WGS sequence"/>
</dbReference>
<dbReference type="Gene3D" id="3.40.50.2300">
    <property type="match status" value="1"/>
</dbReference>
<comment type="caution">
    <text evidence="2">The sequence shown here is derived from an EMBL/GenBank/DDBJ whole genome shotgun (WGS) entry which is preliminary data.</text>
</comment>
<keyword evidence="1" id="KW-0732">Signal</keyword>
<organism evidence="2 3">
    <name type="scientific">Rhodanobacter aciditrophus</name>
    <dbReference type="NCBI Taxonomy" id="1623218"/>
    <lineage>
        <taxon>Bacteria</taxon>
        <taxon>Pseudomonadati</taxon>
        <taxon>Pseudomonadota</taxon>
        <taxon>Gammaproteobacteria</taxon>
        <taxon>Lysobacterales</taxon>
        <taxon>Rhodanobacteraceae</taxon>
        <taxon>Rhodanobacter</taxon>
    </lineage>
</organism>
<protein>
    <recommendedName>
        <fullName evidence="4">ABC transporter substrate-binding protein</fullName>
    </recommendedName>
</protein>
<evidence type="ECO:0008006" key="4">
    <source>
        <dbReference type="Google" id="ProtNLM"/>
    </source>
</evidence>
<feature type="signal peptide" evidence="1">
    <location>
        <begin position="1"/>
        <end position="19"/>
    </location>
</feature>
<reference evidence="3" key="1">
    <citation type="journal article" date="2019" name="Int. J. Syst. Evol. Microbiol.">
        <title>The Global Catalogue of Microorganisms (GCM) 10K type strain sequencing project: providing services to taxonomists for standard genome sequencing and annotation.</title>
        <authorList>
            <consortium name="The Broad Institute Genomics Platform"/>
            <consortium name="The Broad Institute Genome Sequencing Center for Infectious Disease"/>
            <person name="Wu L."/>
            <person name="Ma J."/>
        </authorList>
    </citation>
    <scope>NUCLEOTIDE SEQUENCE [LARGE SCALE GENOMIC DNA]</scope>
    <source>
        <strain evidence="3">JCM 30774</strain>
    </source>
</reference>
<evidence type="ECO:0000313" key="2">
    <source>
        <dbReference type="EMBL" id="MFD1384738.1"/>
    </source>
</evidence>